<dbReference type="PRINTS" id="PR00385">
    <property type="entry name" value="P450"/>
</dbReference>
<dbReference type="GO" id="GO:0004497">
    <property type="term" value="F:monooxygenase activity"/>
    <property type="evidence" value="ECO:0007669"/>
    <property type="project" value="UniProtKB-KW"/>
</dbReference>
<evidence type="ECO:0000256" key="4">
    <source>
        <dbReference type="ARBA" id="ARBA00022692"/>
    </source>
</evidence>
<keyword evidence="9" id="KW-0503">Monooxygenase</keyword>
<name>A0AAD3THN5_NEPGR</name>
<keyword evidence="3" id="KW-0349">Heme</keyword>
<comment type="caution">
    <text evidence="11">The sequence shown here is derived from an EMBL/GenBank/DDBJ whole genome shotgun (WGS) entry which is preliminary data.</text>
</comment>
<evidence type="ECO:0000256" key="8">
    <source>
        <dbReference type="ARBA" id="ARBA00023004"/>
    </source>
</evidence>
<evidence type="ECO:0000256" key="6">
    <source>
        <dbReference type="ARBA" id="ARBA00022989"/>
    </source>
</evidence>
<dbReference type="AlphaFoldDB" id="A0AAD3THN5"/>
<dbReference type="PRINTS" id="PR00463">
    <property type="entry name" value="EP450I"/>
</dbReference>
<keyword evidence="12" id="KW-1185">Reference proteome</keyword>
<keyword evidence="4" id="KW-0812">Transmembrane</keyword>
<keyword evidence="5" id="KW-0479">Metal-binding</keyword>
<dbReference type="InterPro" id="IPR001128">
    <property type="entry name" value="Cyt_P450"/>
</dbReference>
<dbReference type="Proteomes" id="UP001279734">
    <property type="component" value="Unassembled WGS sequence"/>
</dbReference>
<dbReference type="Pfam" id="PF00067">
    <property type="entry name" value="p450"/>
    <property type="match status" value="1"/>
</dbReference>
<keyword evidence="8" id="KW-0408">Iron</keyword>
<dbReference type="Gene3D" id="1.10.630.10">
    <property type="entry name" value="Cytochrome P450"/>
    <property type="match status" value="1"/>
</dbReference>
<reference evidence="11" key="1">
    <citation type="submission" date="2023-05" db="EMBL/GenBank/DDBJ databases">
        <title>Nepenthes gracilis genome sequencing.</title>
        <authorList>
            <person name="Fukushima K."/>
        </authorList>
    </citation>
    <scope>NUCLEOTIDE SEQUENCE</scope>
    <source>
        <strain evidence="11">SING2019-196</strain>
    </source>
</reference>
<evidence type="ECO:0000256" key="1">
    <source>
        <dbReference type="ARBA" id="ARBA00001971"/>
    </source>
</evidence>
<dbReference type="GO" id="GO:0016705">
    <property type="term" value="F:oxidoreductase activity, acting on paired donors, with incorporation or reduction of molecular oxygen"/>
    <property type="evidence" value="ECO:0007669"/>
    <property type="project" value="InterPro"/>
</dbReference>
<keyword evidence="10" id="KW-0472">Membrane</keyword>
<evidence type="ECO:0000256" key="5">
    <source>
        <dbReference type="ARBA" id="ARBA00022723"/>
    </source>
</evidence>
<evidence type="ECO:0000256" key="3">
    <source>
        <dbReference type="ARBA" id="ARBA00022617"/>
    </source>
</evidence>
<organism evidence="11 12">
    <name type="scientific">Nepenthes gracilis</name>
    <name type="common">Slender pitcher plant</name>
    <dbReference type="NCBI Taxonomy" id="150966"/>
    <lineage>
        <taxon>Eukaryota</taxon>
        <taxon>Viridiplantae</taxon>
        <taxon>Streptophyta</taxon>
        <taxon>Embryophyta</taxon>
        <taxon>Tracheophyta</taxon>
        <taxon>Spermatophyta</taxon>
        <taxon>Magnoliopsida</taxon>
        <taxon>eudicotyledons</taxon>
        <taxon>Gunneridae</taxon>
        <taxon>Pentapetalae</taxon>
        <taxon>Caryophyllales</taxon>
        <taxon>Nepenthaceae</taxon>
        <taxon>Nepenthes</taxon>
    </lineage>
</organism>
<evidence type="ECO:0000256" key="9">
    <source>
        <dbReference type="ARBA" id="ARBA00023033"/>
    </source>
</evidence>
<dbReference type="SUPFAM" id="SSF48264">
    <property type="entry name" value="Cytochrome P450"/>
    <property type="match status" value="1"/>
</dbReference>
<gene>
    <name evidence="11" type="ORF">Nepgr_031475</name>
</gene>
<proteinExistence type="predicted"/>
<dbReference type="PANTHER" id="PTHR47947:SF26">
    <property type="entry name" value="CYTOCHROME P450"/>
    <property type="match status" value="1"/>
</dbReference>
<protein>
    <recommendedName>
        <fullName evidence="13">Cytochrome P450</fullName>
    </recommendedName>
</protein>
<dbReference type="InterPro" id="IPR036396">
    <property type="entry name" value="Cyt_P450_sf"/>
</dbReference>
<keyword evidence="7" id="KW-0560">Oxidoreductase</keyword>
<evidence type="ECO:0000256" key="7">
    <source>
        <dbReference type="ARBA" id="ARBA00023002"/>
    </source>
</evidence>
<evidence type="ECO:0000256" key="2">
    <source>
        <dbReference type="ARBA" id="ARBA00004370"/>
    </source>
</evidence>
<evidence type="ECO:0000313" key="12">
    <source>
        <dbReference type="Proteomes" id="UP001279734"/>
    </source>
</evidence>
<keyword evidence="6" id="KW-1133">Transmembrane helix</keyword>
<dbReference type="InterPro" id="IPR002401">
    <property type="entry name" value="Cyt_P450_E_grp-I"/>
</dbReference>
<evidence type="ECO:0008006" key="13">
    <source>
        <dbReference type="Google" id="ProtNLM"/>
    </source>
</evidence>
<dbReference type="InterPro" id="IPR050651">
    <property type="entry name" value="Plant_Cytochrome_P450_Monoox"/>
</dbReference>
<comment type="subcellular location">
    <subcellularLocation>
        <location evidence="2">Membrane</location>
    </subcellularLocation>
</comment>
<evidence type="ECO:0000313" key="11">
    <source>
        <dbReference type="EMBL" id="GMH29632.1"/>
    </source>
</evidence>
<accession>A0AAD3THN5</accession>
<sequence length="133" mass="15002">MFAFSPCGRYWRELRKIVTVNILSNHKVEQLKHVRIFDVKAMILGGTDTTTVTLTWAPSLLLSNHHVLKKALDELDTIVGKQRLVDDSDMKNLVFPQAIIKEAMQLYPTAPLSSPREAINDCNISGYHVRVGT</sequence>
<evidence type="ECO:0000256" key="10">
    <source>
        <dbReference type="ARBA" id="ARBA00023136"/>
    </source>
</evidence>
<dbReference type="GO" id="GO:0020037">
    <property type="term" value="F:heme binding"/>
    <property type="evidence" value="ECO:0007669"/>
    <property type="project" value="InterPro"/>
</dbReference>
<dbReference type="GO" id="GO:0005506">
    <property type="term" value="F:iron ion binding"/>
    <property type="evidence" value="ECO:0007669"/>
    <property type="project" value="InterPro"/>
</dbReference>
<dbReference type="EMBL" id="BSYO01000036">
    <property type="protein sequence ID" value="GMH29632.1"/>
    <property type="molecule type" value="Genomic_DNA"/>
</dbReference>
<comment type="cofactor">
    <cofactor evidence="1">
        <name>heme</name>
        <dbReference type="ChEBI" id="CHEBI:30413"/>
    </cofactor>
</comment>
<dbReference type="PANTHER" id="PTHR47947">
    <property type="entry name" value="CYTOCHROME P450 82C3-RELATED"/>
    <property type="match status" value="1"/>
</dbReference>
<dbReference type="GO" id="GO:0016020">
    <property type="term" value="C:membrane"/>
    <property type="evidence" value="ECO:0007669"/>
    <property type="project" value="UniProtKB-SubCell"/>
</dbReference>